<reference evidence="1 2" key="1">
    <citation type="journal article" date="2022" name="DNA Res.">
        <title>Chromosomal-level genome assembly of the orchid tree Bauhinia variegata (Leguminosae; Cercidoideae) supports the allotetraploid origin hypothesis of Bauhinia.</title>
        <authorList>
            <person name="Zhong Y."/>
            <person name="Chen Y."/>
            <person name="Zheng D."/>
            <person name="Pang J."/>
            <person name="Liu Y."/>
            <person name="Luo S."/>
            <person name="Meng S."/>
            <person name="Qian L."/>
            <person name="Wei D."/>
            <person name="Dai S."/>
            <person name="Zhou R."/>
        </authorList>
    </citation>
    <scope>NUCLEOTIDE SEQUENCE [LARGE SCALE GENOMIC DNA]</scope>
    <source>
        <strain evidence="1">BV-YZ2020</strain>
    </source>
</reference>
<protein>
    <submittedName>
        <fullName evidence="1">Uncharacterized protein</fullName>
    </submittedName>
</protein>
<sequence>MKCLLGVGLWCTHPNDKERPKASEVIKVIQHEISLPELSNNMRDSAFFSNGFQSNLTQSQAITTSFDIGGC</sequence>
<evidence type="ECO:0000313" key="2">
    <source>
        <dbReference type="Proteomes" id="UP000828941"/>
    </source>
</evidence>
<gene>
    <name evidence="1" type="ORF">L6164_013484</name>
</gene>
<organism evidence="1 2">
    <name type="scientific">Bauhinia variegata</name>
    <name type="common">Purple orchid tree</name>
    <name type="synonym">Phanera variegata</name>
    <dbReference type="NCBI Taxonomy" id="167791"/>
    <lineage>
        <taxon>Eukaryota</taxon>
        <taxon>Viridiplantae</taxon>
        <taxon>Streptophyta</taxon>
        <taxon>Embryophyta</taxon>
        <taxon>Tracheophyta</taxon>
        <taxon>Spermatophyta</taxon>
        <taxon>Magnoliopsida</taxon>
        <taxon>eudicotyledons</taxon>
        <taxon>Gunneridae</taxon>
        <taxon>Pentapetalae</taxon>
        <taxon>rosids</taxon>
        <taxon>fabids</taxon>
        <taxon>Fabales</taxon>
        <taxon>Fabaceae</taxon>
        <taxon>Cercidoideae</taxon>
        <taxon>Cercideae</taxon>
        <taxon>Bauhiniinae</taxon>
        <taxon>Bauhinia</taxon>
    </lineage>
</organism>
<proteinExistence type="predicted"/>
<dbReference type="Proteomes" id="UP000828941">
    <property type="component" value="Chromosome 6"/>
</dbReference>
<accession>A0ACB9NGC2</accession>
<dbReference type="EMBL" id="CM039431">
    <property type="protein sequence ID" value="KAI4334774.1"/>
    <property type="molecule type" value="Genomic_DNA"/>
</dbReference>
<evidence type="ECO:0000313" key="1">
    <source>
        <dbReference type="EMBL" id="KAI4334774.1"/>
    </source>
</evidence>
<keyword evidence="2" id="KW-1185">Reference proteome</keyword>
<name>A0ACB9NGC2_BAUVA</name>
<comment type="caution">
    <text evidence="1">The sequence shown here is derived from an EMBL/GenBank/DDBJ whole genome shotgun (WGS) entry which is preliminary data.</text>
</comment>